<name>A0AAE7BDK8_9BACT</name>
<accession>A0AAE7BDK8</accession>
<proteinExistence type="predicted"/>
<evidence type="ECO:0000313" key="4">
    <source>
        <dbReference type="Proteomes" id="UP000503313"/>
    </source>
</evidence>
<dbReference type="SUPFAM" id="SSF53067">
    <property type="entry name" value="Actin-like ATPase domain"/>
    <property type="match status" value="1"/>
</dbReference>
<dbReference type="Proteomes" id="UP000503313">
    <property type="component" value="Chromosome"/>
</dbReference>
<keyword evidence="4" id="KW-1185">Reference proteome</keyword>
<reference evidence="2 4" key="1">
    <citation type="submission" date="2020-05" db="EMBL/GenBank/DDBJ databases">
        <title>Complete genome sequencing of Campylobacter and Arcobacter type strains.</title>
        <authorList>
            <person name="Miller W.G."/>
            <person name="Yee E."/>
        </authorList>
    </citation>
    <scope>NUCLEOTIDE SEQUENCE [LARGE SCALE GENOMIC DNA]</scope>
    <source>
        <strain evidence="2 4">LMG 25694</strain>
    </source>
</reference>
<dbReference type="SMART" id="SM00842">
    <property type="entry name" value="FtsA"/>
    <property type="match status" value="1"/>
</dbReference>
<dbReference type="AlphaFoldDB" id="A0AAE7BDK8"/>
<evidence type="ECO:0000259" key="1">
    <source>
        <dbReference type="SMART" id="SM00842"/>
    </source>
</evidence>
<sequence>MKKTSFVIDLSKEDYIKSYIEKTNFNKTKIYNKNEVEKIGLDGCNSIDTFKAIKSISEAYIKAVKNINEKIDETVIIIGQDYVKMPLVDIEINMENKIITKNDITKILQDMVKNHKYHNDYIAIQVQSVWFVLDNDRHVLDVVNHKTSILRCYASIYFVDKNIFSNFQEIFSKCGIINPRFKAMFFERKHKYELDIKGNLIELEILSAFEKKSSFGKWLHERKFVLREIFKIFCKKLNQ</sequence>
<dbReference type="InterPro" id="IPR003494">
    <property type="entry name" value="SHS2_FtsA"/>
</dbReference>
<dbReference type="GO" id="GO:0051301">
    <property type="term" value="P:cell division"/>
    <property type="evidence" value="ECO:0007669"/>
    <property type="project" value="InterPro"/>
</dbReference>
<evidence type="ECO:0000313" key="3">
    <source>
        <dbReference type="EMBL" id="QKF77487.1"/>
    </source>
</evidence>
<protein>
    <recommendedName>
        <fullName evidence="1">SHS2 domain-containing protein</fullName>
    </recommendedName>
</protein>
<dbReference type="InterPro" id="IPR043129">
    <property type="entry name" value="ATPase_NBD"/>
</dbReference>
<dbReference type="EMBL" id="CP053835">
    <property type="protein sequence ID" value="QKF77487.1"/>
    <property type="molecule type" value="Genomic_DNA"/>
</dbReference>
<dbReference type="KEGG" id="adz:ADFLV_1334"/>
<dbReference type="EMBL" id="CP053835">
    <property type="protein sequence ID" value="QKF77366.1"/>
    <property type="molecule type" value="Genomic_DNA"/>
</dbReference>
<evidence type="ECO:0000313" key="2">
    <source>
        <dbReference type="EMBL" id="QKF77366.1"/>
    </source>
</evidence>
<dbReference type="KEGG" id="adz:ADFLV_1462"/>
<organism evidence="2 4">
    <name type="scientific">Arcobacter defluvii</name>
    <dbReference type="NCBI Taxonomy" id="873191"/>
    <lineage>
        <taxon>Bacteria</taxon>
        <taxon>Pseudomonadati</taxon>
        <taxon>Campylobacterota</taxon>
        <taxon>Epsilonproteobacteria</taxon>
        <taxon>Campylobacterales</taxon>
        <taxon>Arcobacteraceae</taxon>
        <taxon>Arcobacter</taxon>
    </lineage>
</organism>
<dbReference type="RefSeq" id="WP_129012240.1">
    <property type="nucleotide sequence ID" value="NZ_CP053835.1"/>
</dbReference>
<feature type="domain" description="SHS2" evidence="1">
    <location>
        <begin position="16"/>
        <end position="183"/>
    </location>
</feature>
<gene>
    <name evidence="2" type="ORF">ADFLV_1334</name>
    <name evidence="3" type="ORF">ADFLV_1462</name>
</gene>